<evidence type="ECO:0000313" key="3">
    <source>
        <dbReference type="Proteomes" id="UP000789524"/>
    </source>
</evidence>
<evidence type="ECO:0000313" key="2">
    <source>
        <dbReference type="EMBL" id="CAG9584501.1"/>
    </source>
</evidence>
<gene>
    <name evidence="2" type="ORF">DCHRY22_LOCUS15078</name>
</gene>
<dbReference type="SUPFAM" id="SSF63748">
    <property type="entry name" value="Tudor/PWWP/MBT"/>
    <property type="match status" value="1"/>
</dbReference>
<name>A0A8J2R6X5_9NEOP</name>
<feature type="domain" description="Tudor" evidence="1">
    <location>
        <begin position="35"/>
        <end position="76"/>
    </location>
</feature>
<dbReference type="InterPro" id="IPR002999">
    <property type="entry name" value="Tudor"/>
</dbReference>
<dbReference type="Gene3D" id="2.30.30.140">
    <property type="match status" value="1"/>
</dbReference>
<dbReference type="AlphaFoldDB" id="A0A8J2R6X5"/>
<protein>
    <submittedName>
        <fullName evidence="2">(African queen) hypothetical protein</fullName>
    </submittedName>
</protein>
<sequence>MYVFIPDSCSECNLPAQSILQVDNIYTATVHDMTCMAEVFLIDTGETRRVQASTLQPLLPQFANTPPYARCCHLAGPVSDELDNYEYVIEGILKKYIGKTCKIKVDDNTMESLGVYVIKSDTSSDHEILNDLILKESQALIGRVSKVDELDESNFDVTNCPEYEDPLETVTGYHNRVEIDICKHYKGGADKTCFKDGWTLDQVPVVAKCRPLPLPAPDTWLTVKVTHVAHFEFFYVHIVD</sequence>
<keyword evidence="3" id="KW-1185">Reference proteome</keyword>
<dbReference type="OrthoDB" id="10052065at2759"/>
<proteinExistence type="predicted"/>
<dbReference type="Proteomes" id="UP000789524">
    <property type="component" value="Unassembled WGS sequence"/>
</dbReference>
<evidence type="ECO:0000259" key="1">
    <source>
        <dbReference type="Pfam" id="PF00567"/>
    </source>
</evidence>
<reference evidence="2" key="1">
    <citation type="submission" date="2021-09" db="EMBL/GenBank/DDBJ databases">
        <authorList>
            <person name="Martin H S."/>
        </authorList>
    </citation>
    <scope>NUCLEOTIDE SEQUENCE</scope>
</reference>
<dbReference type="EMBL" id="CAKASE010000082">
    <property type="protein sequence ID" value="CAG9584501.1"/>
    <property type="molecule type" value="Genomic_DNA"/>
</dbReference>
<accession>A0A8J2R6X5</accession>
<comment type="caution">
    <text evidence="2">The sequence shown here is derived from an EMBL/GenBank/DDBJ whole genome shotgun (WGS) entry which is preliminary data.</text>
</comment>
<dbReference type="Pfam" id="PF00567">
    <property type="entry name" value="TUDOR"/>
    <property type="match status" value="1"/>
</dbReference>
<organism evidence="2 3">
    <name type="scientific">Danaus chrysippus</name>
    <name type="common">African queen</name>
    <dbReference type="NCBI Taxonomy" id="151541"/>
    <lineage>
        <taxon>Eukaryota</taxon>
        <taxon>Metazoa</taxon>
        <taxon>Ecdysozoa</taxon>
        <taxon>Arthropoda</taxon>
        <taxon>Hexapoda</taxon>
        <taxon>Insecta</taxon>
        <taxon>Pterygota</taxon>
        <taxon>Neoptera</taxon>
        <taxon>Endopterygota</taxon>
        <taxon>Lepidoptera</taxon>
        <taxon>Glossata</taxon>
        <taxon>Ditrysia</taxon>
        <taxon>Papilionoidea</taxon>
        <taxon>Nymphalidae</taxon>
        <taxon>Danainae</taxon>
        <taxon>Danaini</taxon>
        <taxon>Danaina</taxon>
        <taxon>Danaus</taxon>
        <taxon>Anosia</taxon>
    </lineage>
</organism>